<evidence type="ECO:0000256" key="2">
    <source>
        <dbReference type="ARBA" id="ARBA00009209"/>
    </source>
</evidence>
<keyword evidence="9" id="KW-1185">Reference proteome</keyword>
<evidence type="ECO:0000256" key="1">
    <source>
        <dbReference type="ARBA" id="ARBA00000966"/>
    </source>
</evidence>
<keyword evidence="4" id="KW-0378">Hydrolase</keyword>
<accession>A0A2N3LXM0</accession>
<dbReference type="SUPFAM" id="SSF48208">
    <property type="entry name" value="Six-hairpin glycosidases"/>
    <property type="match status" value="1"/>
</dbReference>
<evidence type="ECO:0000256" key="3">
    <source>
        <dbReference type="ARBA" id="ARBA00012601"/>
    </source>
</evidence>
<dbReference type="Gene3D" id="1.50.10.10">
    <property type="match status" value="1"/>
</dbReference>
<proteinExistence type="inferred from homology"/>
<organism evidence="8 9">
    <name type="scientific">Pleomorphomonas diazotrophica</name>
    <dbReference type="NCBI Taxonomy" id="1166257"/>
    <lineage>
        <taxon>Bacteria</taxon>
        <taxon>Pseudomonadati</taxon>
        <taxon>Pseudomonadota</taxon>
        <taxon>Alphaproteobacteria</taxon>
        <taxon>Hyphomicrobiales</taxon>
        <taxon>Pleomorphomonadaceae</taxon>
        <taxon>Pleomorphomonas</taxon>
    </lineage>
</organism>
<dbReference type="GO" id="GO:0008810">
    <property type="term" value="F:cellulase activity"/>
    <property type="evidence" value="ECO:0007669"/>
    <property type="project" value="UniProtKB-EC"/>
</dbReference>
<dbReference type="EMBL" id="PJNW01000005">
    <property type="protein sequence ID" value="PKR89379.1"/>
    <property type="molecule type" value="Genomic_DNA"/>
</dbReference>
<dbReference type="PRINTS" id="PR00735">
    <property type="entry name" value="GLHYDRLASE8"/>
</dbReference>
<name>A0A2N3LXM0_9HYPH</name>
<reference evidence="8 9" key="1">
    <citation type="submission" date="2017-12" db="EMBL/GenBank/DDBJ databases">
        <title>Anaerobic carbon monoxide metabolism by Pleomorphomonas carboxyditropha sp. nov., a new mesophilic hydrogenogenic carboxidotroph.</title>
        <authorList>
            <person name="Esquivel-Elizondo S."/>
            <person name="Krajmalnik-Brown R."/>
        </authorList>
    </citation>
    <scope>NUCLEOTIDE SEQUENCE [LARGE SCALE GENOMIC DNA]</scope>
    <source>
        <strain evidence="8 9">R5-392</strain>
    </source>
</reference>
<dbReference type="InterPro" id="IPR012341">
    <property type="entry name" value="6hp_glycosidase-like_sf"/>
</dbReference>
<comment type="similarity">
    <text evidence="2">Belongs to the glycosyl hydrolase 8 (cellulase D) family.</text>
</comment>
<keyword evidence="7" id="KW-0624">Polysaccharide degradation</keyword>
<dbReference type="GO" id="GO:0030245">
    <property type="term" value="P:cellulose catabolic process"/>
    <property type="evidence" value="ECO:0007669"/>
    <property type="project" value="UniProtKB-KW"/>
</dbReference>
<keyword evidence="7" id="KW-0119">Carbohydrate metabolism</keyword>
<protein>
    <recommendedName>
        <fullName evidence="3">cellulase</fullName>
        <ecNumber evidence="3">3.2.1.4</ecNumber>
    </recommendedName>
</protein>
<dbReference type="AlphaFoldDB" id="A0A2N3LXM0"/>
<dbReference type="OrthoDB" id="9803461at2"/>
<keyword evidence="5" id="KW-0136">Cellulose degradation</keyword>
<evidence type="ECO:0000256" key="6">
    <source>
        <dbReference type="ARBA" id="ARBA00023295"/>
    </source>
</evidence>
<evidence type="ECO:0000313" key="8">
    <source>
        <dbReference type="EMBL" id="PKR89379.1"/>
    </source>
</evidence>
<dbReference type="Pfam" id="PF01270">
    <property type="entry name" value="Glyco_hydro_8"/>
    <property type="match status" value="1"/>
</dbReference>
<evidence type="ECO:0000256" key="7">
    <source>
        <dbReference type="ARBA" id="ARBA00023326"/>
    </source>
</evidence>
<comment type="catalytic activity">
    <reaction evidence="1">
        <text>Endohydrolysis of (1-&gt;4)-beta-D-glucosidic linkages in cellulose, lichenin and cereal beta-D-glucans.</text>
        <dbReference type="EC" id="3.2.1.4"/>
    </reaction>
</comment>
<dbReference type="InterPro" id="IPR008928">
    <property type="entry name" value="6-hairpin_glycosidase_sf"/>
</dbReference>
<dbReference type="Proteomes" id="UP000233491">
    <property type="component" value="Unassembled WGS sequence"/>
</dbReference>
<evidence type="ECO:0000256" key="5">
    <source>
        <dbReference type="ARBA" id="ARBA00023001"/>
    </source>
</evidence>
<dbReference type="InterPro" id="IPR002037">
    <property type="entry name" value="Glyco_hydro_8"/>
</dbReference>
<gene>
    <name evidence="8" type="ORF">CXZ10_08290</name>
</gene>
<evidence type="ECO:0000313" key="9">
    <source>
        <dbReference type="Proteomes" id="UP000233491"/>
    </source>
</evidence>
<evidence type="ECO:0000256" key="4">
    <source>
        <dbReference type="ARBA" id="ARBA00022801"/>
    </source>
</evidence>
<keyword evidence="6" id="KW-0326">Glycosidase</keyword>
<comment type="caution">
    <text evidence="8">The sequence shown here is derived from an EMBL/GenBank/DDBJ whole genome shotgun (WGS) entry which is preliminary data.</text>
</comment>
<sequence length="402" mass="43634">MEGRHMRRALLVLILLLPLAAEALPLSPSMPRSERLTVLDTFWAEWKRLYLREGCGGAYVATSGDGKTTWGGSAAKTLTVSEAHGYGMLALVQMADRDPDAHRLFDLMQAFFVAHPAASGPGLMAWNQTGDCRDAPDGGDRSASDGDLDVALALLKADQRWGGYGKLAASVRTAILAREVTPDGMMMLGDWARNDDDGTYAGSSRSSDFMPASFAAFAAAGDRDARRWSELRDRGYLVWGDLSRRYARKTGLVPDFLTGLPDEPRPVPTNFLEGRFDGAFSWNALRFPWRLSLDLLMTGDERAASHLAALNRWIRKASGGDPLRIATTYRLDGRVPPDQDTGSAAFIAMFAAGATAGSGDAAADQAWLDTLWAALLTIPATEEDYYGNTLKLLAMISLCEET</sequence>
<dbReference type="EC" id="3.2.1.4" evidence="3"/>